<dbReference type="OrthoDB" id="8595839at2"/>
<keyword evidence="3 6" id="KW-0812">Transmembrane</keyword>
<keyword evidence="5 6" id="KW-0472">Membrane</keyword>
<evidence type="ECO:0000256" key="5">
    <source>
        <dbReference type="ARBA" id="ARBA00023136"/>
    </source>
</evidence>
<dbReference type="AlphaFoldDB" id="A0A0G3IIB2"/>
<dbReference type="GO" id="GO:0005886">
    <property type="term" value="C:plasma membrane"/>
    <property type="evidence" value="ECO:0007669"/>
    <property type="project" value="UniProtKB-SubCell"/>
</dbReference>
<sequence length="435" mass="45344">MPGKTFIFLRTAGAVALAYWLVALLSESLARAGTQSVPVWLAAGVVYGVLLVVRAPRRGAVLLGATVASYAWGRVGHGLNAGAGLVFALIEVASIAAGVWVAQRAERGSRAPARALSAAGWLIAGAALTAGLGATLIAEFWRWQQPDVRYGEEWCAWAFSTAVGILLVTPVIAVFQGFRLKRSGGMPMAQFGAGAIAFLAFAAIATVVFGQGVEQRFGTVAASLDYLPMPFLLLAAMVWGPRGGALAMLAGALLVIGLTAGGGGPFAVADSFAGEAVIEVQAYVAVWAALMLVARGLSEAQREARAQALDWRLRYERILGAIGAVSVEFDAVTGAAFWGEQAARVLGREVLQFSHVGDWHACLEASERGRAQAAWHAIAQGEQSSYQSCYTAKLGARVLTVQVQLAGVEGPDGTVERIAGLLQPVASVRGGGERD</sequence>
<dbReference type="Proteomes" id="UP000035050">
    <property type="component" value="Plasmid pPO70-1"/>
</dbReference>
<gene>
    <name evidence="8" type="ORF">MB84_29185</name>
</gene>
<comment type="subcellular location">
    <subcellularLocation>
        <location evidence="1">Cell membrane</location>
        <topology evidence="1">Multi-pass membrane protein</topology>
    </subcellularLocation>
</comment>
<evidence type="ECO:0000256" key="2">
    <source>
        <dbReference type="ARBA" id="ARBA00022475"/>
    </source>
</evidence>
<reference evidence="8" key="1">
    <citation type="submission" date="2016-06" db="EMBL/GenBank/DDBJ databases">
        <title>Pandoraea oxalativorans DSM 23570 Genome Sequencing.</title>
        <authorList>
            <person name="Ee R."/>
            <person name="Lim Y.-L."/>
            <person name="Yong D."/>
            <person name="Yin W.-F."/>
            <person name="Chan K.-G."/>
        </authorList>
    </citation>
    <scope>NUCLEOTIDE SEQUENCE</scope>
    <source>
        <strain evidence="8">DSM 23570</strain>
        <plasmid evidence="8">pPO70-1</plasmid>
    </source>
</reference>
<dbReference type="Gene3D" id="3.30.450.20">
    <property type="entry name" value="PAS domain"/>
    <property type="match status" value="1"/>
</dbReference>
<name>A0A0G3IIB2_9BURK</name>
<geneLocation type="plasmid" evidence="8 9">
    <name>pPO70-1</name>
</geneLocation>
<feature type="transmembrane region" description="Helical" evidence="6">
    <location>
        <begin position="217"/>
        <end position="239"/>
    </location>
</feature>
<feature type="transmembrane region" description="Helical" evidence="6">
    <location>
        <begin position="157"/>
        <end position="178"/>
    </location>
</feature>
<organism evidence="8 9">
    <name type="scientific">Pandoraea oxalativorans</name>
    <dbReference type="NCBI Taxonomy" id="573737"/>
    <lineage>
        <taxon>Bacteria</taxon>
        <taxon>Pseudomonadati</taxon>
        <taxon>Pseudomonadota</taxon>
        <taxon>Betaproteobacteria</taxon>
        <taxon>Burkholderiales</taxon>
        <taxon>Burkholderiaceae</taxon>
        <taxon>Pandoraea</taxon>
    </lineage>
</organism>
<keyword evidence="9" id="KW-1185">Reference proteome</keyword>
<feature type="transmembrane region" description="Helical" evidence="6">
    <location>
        <begin position="115"/>
        <end position="137"/>
    </location>
</feature>
<evidence type="ECO:0000313" key="8">
    <source>
        <dbReference type="EMBL" id="AKK24850.1"/>
    </source>
</evidence>
<feature type="transmembrane region" description="Helical" evidence="6">
    <location>
        <begin position="190"/>
        <end position="211"/>
    </location>
</feature>
<keyword evidence="4 6" id="KW-1133">Transmembrane helix</keyword>
<dbReference type="KEGG" id="pox:MB84_29185"/>
<feature type="transmembrane region" description="Helical" evidence="6">
    <location>
        <begin position="37"/>
        <end position="53"/>
    </location>
</feature>
<feature type="transmembrane region" description="Helical" evidence="6">
    <location>
        <begin position="83"/>
        <end position="103"/>
    </location>
</feature>
<evidence type="ECO:0000259" key="7">
    <source>
        <dbReference type="Pfam" id="PF05231"/>
    </source>
</evidence>
<dbReference type="Pfam" id="PF05231">
    <property type="entry name" value="MASE1"/>
    <property type="match status" value="1"/>
</dbReference>
<proteinExistence type="predicted"/>
<feature type="domain" description="MASE1" evidence="7">
    <location>
        <begin position="15"/>
        <end position="298"/>
    </location>
</feature>
<evidence type="ECO:0000256" key="6">
    <source>
        <dbReference type="SAM" id="Phobius"/>
    </source>
</evidence>
<dbReference type="InterPro" id="IPR007895">
    <property type="entry name" value="MASE1"/>
</dbReference>
<accession>A0A0G3IIB2</accession>
<feature type="transmembrane region" description="Helical" evidence="6">
    <location>
        <begin position="280"/>
        <end position="297"/>
    </location>
</feature>
<keyword evidence="8" id="KW-0614">Plasmid</keyword>
<dbReference type="PATRIC" id="fig|573737.6.peg.5832"/>
<feature type="transmembrane region" description="Helical" evidence="6">
    <location>
        <begin position="7"/>
        <end position="25"/>
    </location>
</feature>
<evidence type="ECO:0000256" key="4">
    <source>
        <dbReference type="ARBA" id="ARBA00022989"/>
    </source>
</evidence>
<evidence type="ECO:0000256" key="3">
    <source>
        <dbReference type="ARBA" id="ARBA00022692"/>
    </source>
</evidence>
<feature type="transmembrane region" description="Helical" evidence="6">
    <location>
        <begin position="60"/>
        <end position="77"/>
    </location>
</feature>
<dbReference type="EMBL" id="CP011518">
    <property type="protein sequence ID" value="AKK24850.1"/>
    <property type="molecule type" value="Genomic_DNA"/>
</dbReference>
<keyword evidence="2" id="KW-1003">Cell membrane</keyword>
<dbReference type="RefSeq" id="WP_052654485.1">
    <property type="nucleotide sequence ID" value="NZ_CP011518.2"/>
</dbReference>
<evidence type="ECO:0000313" key="9">
    <source>
        <dbReference type="Proteomes" id="UP000035050"/>
    </source>
</evidence>
<feature type="transmembrane region" description="Helical" evidence="6">
    <location>
        <begin position="246"/>
        <end position="268"/>
    </location>
</feature>
<protein>
    <recommendedName>
        <fullName evidence="7">MASE1 domain-containing protein</fullName>
    </recommendedName>
</protein>
<evidence type="ECO:0000256" key="1">
    <source>
        <dbReference type="ARBA" id="ARBA00004651"/>
    </source>
</evidence>